<evidence type="ECO:0000256" key="3">
    <source>
        <dbReference type="ARBA" id="ARBA00022679"/>
    </source>
</evidence>
<dbReference type="HAMAP" id="MF_00523">
    <property type="entry name" value="LpxD"/>
    <property type="match status" value="1"/>
</dbReference>
<dbReference type="NCBIfam" id="TIGR01853">
    <property type="entry name" value="lipid_A_lpxD"/>
    <property type="match status" value="1"/>
</dbReference>
<dbReference type="AlphaFoldDB" id="A0A939DHC3"/>
<dbReference type="RefSeq" id="WP_206560970.1">
    <property type="nucleotide sequence ID" value="NZ_JAFKCZ010000008.1"/>
</dbReference>
<keyword evidence="2 7" id="KW-0441">Lipid A biosynthesis</keyword>
<dbReference type="GO" id="GO:0009245">
    <property type="term" value="P:lipid A biosynthetic process"/>
    <property type="evidence" value="ECO:0007669"/>
    <property type="project" value="UniProtKB-UniRule"/>
</dbReference>
<evidence type="ECO:0000256" key="1">
    <source>
        <dbReference type="ARBA" id="ARBA00022516"/>
    </source>
</evidence>
<comment type="pathway">
    <text evidence="7">Bacterial outer membrane biogenesis; LPS lipid A biosynthesis.</text>
</comment>
<comment type="catalytic activity">
    <reaction evidence="7">
        <text>a UDP-3-O-[(3R)-3-hydroxyacyl]-alpha-D-glucosamine + a (3R)-hydroxyacyl-[ACP] = a UDP-2-N,3-O-bis[(3R)-3-hydroxyacyl]-alpha-D-glucosamine + holo-[ACP] + H(+)</text>
        <dbReference type="Rhea" id="RHEA:53836"/>
        <dbReference type="Rhea" id="RHEA-COMP:9685"/>
        <dbReference type="Rhea" id="RHEA-COMP:9945"/>
        <dbReference type="ChEBI" id="CHEBI:15378"/>
        <dbReference type="ChEBI" id="CHEBI:64479"/>
        <dbReference type="ChEBI" id="CHEBI:78827"/>
        <dbReference type="ChEBI" id="CHEBI:137740"/>
        <dbReference type="ChEBI" id="CHEBI:137748"/>
        <dbReference type="EC" id="2.3.1.191"/>
    </reaction>
</comment>
<keyword evidence="11" id="KW-1185">Reference proteome</keyword>
<comment type="caution">
    <text evidence="10">The sequence shown here is derived from an EMBL/GenBank/DDBJ whole genome shotgun (WGS) entry which is preliminary data.</text>
</comment>
<dbReference type="InterPro" id="IPR020573">
    <property type="entry name" value="UDP_GlcNAc_AcTrfase_non-rep"/>
</dbReference>
<dbReference type="GO" id="GO:0103118">
    <property type="term" value="F:UDP-3-O-[(3R)-3-hydroxyacyl]-glucosamine N-acyltransferase activity"/>
    <property type="evidence" value="ECO:0007669"/>
    <property type="project" value="UniProtKB-EC"/>
</dbReference>
<dbReference type="InterPro" id="IPR011004">
    <property type="entry name" value="Trimer_LpxA-like_sf"/>
</dbReference>
<keyword evidence="5 7" id="KW-0443">Lipid metabolism</keyword>
<dbReference type="InterPro" id="IPR001451">
    <property type="entry name" value="Hexapep"/>
</dbReference>
<dbReference type="Gene3D" id="3.40.1390.10">
    <property type="entry name" value="MurE/MurF, N-terminal domain"/>
    <property type="match status" value="1"/>
</dbReference>
<accession>A0A939DHC3</accession>
<name>A0A939DHC3_9GAMM</name>
<dbReference type="PANTHER" id="PTHR43378">
    <property type="entry name" value="UDP-3-O-ACYLGLUCOSAMINE N-ACYLTRANSFERASE"/>
    <property type="match status" value="1"/>
</dbReference>
<dbReference type="Gene3D" id="1.20.5.170">
    <property type="match status" value="1"/>
</dbReference>
<comment type="subunit">
    <text evidence="7">Homotrimer.</text>
</comment>
<evidence type="ECO:0000256" key="4">
    <source>
        <dbReference type="ARBA" id="ARBA00022737"/>
    </source>
</evidence>
<keyword evidence="4 7" id="KW-0677">Repeat</keyword>
<dbReference type="EC" id="2.3.1.191" evidence="7"/>
<dbReference type="Pfam" id="PF00132">
    <property type="entry name" value="Hexapep"/>
    <property type="match status" value="1"/>
</dbReference>
<protein>
    <recommendedName>
        <fullName evidence="7">UDP-3-O-acylglucosamine N-acyltransferase</fullName>
        <ecNumber evidence="7">2.3.1.191</ecNumber>
    </recommendedName>
</protein>
<feature type="domain" description="UDP-3-O-[3-hydroxymyristoyl] glucosamine N-acyltransferase non-repeat region" evidence="8">
    <location>
        <begin position="22"/>
        <end position="85"/>
    </location>
</feature>
<dbReference type="Pfam" id="PF25087">
    <property type="entry name" value="GMPPB_C"/>
    <property type="match status" value="1"/>
</dbReference>
<comment type="function">
    <text evidence="7">Catalyzes the N-acylation of UDP-3-O-acylglucosamine using 3-hydroxyacyl-ACP as the acyl donor. Is involved in the biosynthesis of lipid A, a phosphorylated glycolipid that anchors the lipopolysaccharide to the outer membrane of the cell.</text>
</comment>
<dbReference type="Proteomes" id="UP000664303">
    <property type="component" value="Unassembled WGS sequence"/>
</dbReference>
<reference evidence="10" key="1">
    <citation type="submission" date="2021-02" db="EMBL/GenBank/DDBJ databases">
        <title>PHA producing bacteria isolated from coastal sediment in Guangdong, Shenzhen.</title>
        <authorList>
            <person name="Zheng W."/>
            <person name="Yu S."/>
            <person name="Huang Y."/>
        </authorList>
    </citation>
    <scope>NUCLEOTIDE SEQUENCE</scope>
    <source>
        <strain evidence="10">TN14-10</strain>
    </source>
</reference>
<evidence type="ECO:0000256" key="5">
    <source>
        <dbReference type="ARBA" id="ARBA00023098"/>
    </source>
</evidence>
<comment type="similarity">
    <text evidence="7">Belongs to the transferase hexapeptide repeat family. LpxD subfamily.</text>
</comment>
<dbReference type="CDD" id="cd03352">
    <property type="entry name" value="LbH_LpxD"/>
    <property type="match status" value="1"/>
</dbReference>
<dbReference type="InterPro" id="IPR007691">
    <property type="entry name" value="LpxD"/>
</dbReference>
<dbReference type="NCBIfam" id="NF002060">
    <property type="entry name" value="PRK00892.1"/>
    <property type="match status" value="1"/>
</dbReference>
<dbReference type="InterPro" id="IPR056729">
    <property type="entry name" value="GMPPB_C"/>
</dbReference>
<organism evidence="10 11">
    <name type="scientific">Parahaliea mediterranea</name>
    <dbReference type="NCBI Taxonomy" id="651086"/>
    <lineage>
        <taxon>Bacteria</taxon>
        <taxon>Pseudomonadati</taxon>
        <taxon>Pseudomonadota</taxon>
        <taxon>Gammaproteobacteria</taxon>
        <taxon>Cellvibrionales</taxon>
        <taxon>Halieaceae</taxon>
        <taxon>Parahaliea</taxon>
    </lineage>
</organism>
<evidence type="ECO:0000256" key="7">
    <source>
        <dbReference type="HAMAP-Rule" id="MF_00523"/>
    </source>
</evidence>
<feature type="domain" description="Mannose-1-phosphate guanyltransferase C-terminal" evidence="9">
    <location>
        <begin position="119"/>
        <end position="172"/>
    </location>
</feature>
<dbReference type="Pfam" id="PF04613">
    <property type="entry name" value="LpxD"/>
    <property type="match status" value="1"/>
</dbReference>
<sequence>MYTLGELSGKLGIAFSGDAGRRITGLATLDAAGPQHLAFLANRKYLSQLATTAAGAVIVPPELAEQCPVDHLIAENPYLCFARVSGLFDQSPQAPAGVHPAATVSADAEVDPSASVGPNAVIEPGAVIGPRAVIGANVYIGHNSRVGAGTRIHANAVLHHGVSIGESCTIHSQAVLGGDGFGFAPGPDGWEKIYQLGGVSIGNRVEVGSCTTIDRGAIEDTVVEDGAIIDNLVQIAHNCRIGKNTAIAGCTGLAGSTIIGANCTLAGGVGVVGHVEICDNVHVTGMTMVTKSITEPGSYSSGTPMATTREWKRSAVRFAQLDSIQRRLSSLEASLDQGRDH</sequence>
<proteinExistence type="inferred from homology"/>
<feature type="active site" description="Proton acceptor" evidence="7">
    <location>
        <position position="237"/>
    </location>
</feature>
<dbReference type="SUPFAM" id="SSF51161">
    <property type="entry name" value="Trimeric LpxA-like enzymes"/>
    <property type="match status" value="1"/>
</dbReference>
<dbReference type="PANTHER" id="PTHR43378:SF2">
    <property type="entry name" value="UDP-3-O-ACYLGLUCOSAMINE N-ACYLTRANSFERASE 1, MITOCHONDRIAL-RELATED"/>
    <property type="match status" value="1"/>
</dbReference>
<evidence type="ECO:0000313" key="11">
    <source>
        <dbReference type="Proteomes" id="UP000664303"/>
    </source>
</evidence>
<dbReference type="GO" id="GO:0016410">
    <property type="term" value="F:N-acyltransferase activity"/>
    <property type="evidence" value="ECO:0007669"/>
    <property type="project" value="InterPro"/>
</dbReference>
<dbReference type="EMBL" id="JAFKCZ010000008">
    <property type="protein sequence ID" value="MBN7797527.1"/>
    <property type="molecule type" value="Genomic_DNA"/>
</dbReference>
<evidence type="ECO:0000313" key="10">
    <source>
        <dbReference type="EMBL" id="MBN7797527.1"/>
    </source>
</evidence>
<evidence type="ECO:0000259" key="8">
    <source>
        <dbReference type="Pfam" id="PF04613"/>
    </source>
</evidence>
<evidence type="ECO:0000256" key="6">
    <source>
        <dbReference type="ARBA" id="ARBA00023315"/>
    </source>
</evidence>
<evidence type="ECO:0000259" key="9">
    <source>
        <dbReference type="Pfam" id="PF25087"/>
    </source>
</evidence>
<dbReference type="Gene3D" id="2.160.10.10">
    <property type="entry name" value="Hexapeptide repeat proteins"/>
    <property type="match status" value="1"/>
</dbReference>
<keyword evidence="3 7" id="KW-0808">Transferase</keyword>
<gene>
    <name evidence="7 10" type="primary">lpxD</name>
    <name evidence="10" type="ORF">JYP50_13035</name>
</gene>
<evidence type="ECO:0000256" key="2">
    <source>
        <dbReference type="ARBA" id="ARBA00022556"/>
    </source>
</evidence>
<dbReference type="GO" id="GO:0016020">
    <property type="term" value="C:membrane"/>
    <property type="evidence" value="ECO:0007669"/>
    <property type="project" value="GOC"/>
</dbReference>
<keyword evidence="6 7" id="KW-0012">Acyltransferase</keyword>
<keyword evidence="1 7" id="KW-0444">Lipid biosynthesis</keyword>